<sequence>MLKIVKRTFKDQNDGLLSKTPPEQLGKIGAAMWRKIIPVLNEQRGIKKIDSNLAELYCSSYETYRKAYQHLQDKGLVQEIYKTSLSPVDGSIVAKDFQGYKKNPSYQIYSDALSNLTRVGAQLGLSPKARSEFLDLKVVDKNKKSAAESLKEFLGK</sequence>
<comment type="caution">
    <text evidence="1">The sequence shown here is derived from an EMBL/GenBank/DDBJ whole genome shotgun (WGS) entry which is preliminary data.</text>
</comment>
<dbReference type="GeneID" id="98316204"/>
<name>J0L6E5_9LACO</name>
<dbReference type="Proteomes" id="UP000050898">
    <property type="component" value="Unassembled WGS sequence"/>
</dbReference>
<dbReference type="Pfam" id="PF05119">
    <property type="entry name" value="Terminase_4"/>
    <property type="match status" value="1"/>
</dbReference>
<dbReference type="OrthoDB" id="2146193at2"/>
<dbReference type="NCBIfam" id="TIGR01558">
    <property type="entry name" value="sm_term_P27"/>
    <property type="match status" value="1"/>
</dbReference>
<reference evidence="1 2" key="1">
    <citation type="journal article" date="2015" name="Genome Announc.">
        <title>Expanding the biotechnology potential of lactobacilli through comparative genomics of 213 strains and associated genera.</title>
        <authorList>
            <person name="Sun Z."/>
            <person name="Harris H.M."/>
            <person name="McCann A."/>
            <person name="Guo C."/>
            <person name="Argimon S."/>
            <person name="Zhang W."/>
            <person name="Yang X."/>
            <person name="Jeffery I.B."/>
            <person name="Cooney J.C."/>
            <person name="Kagawa T.F."/>
            <person name="Liu W."/>
            <person name="Song Y."/>
            <person name="Salvetti E."/>
            <person name="Wrobel A."/>
            <person name="Rasinkangas P."/>
            <person name="Parkhill J."/>
            <person name="Rea M.C."/>
            <person name="O'Sullivan O."/>
            <person name="Ritari J."/>
            <person name="Douillard F.P."/>
            <person name="Paul Ross R."/>
            <person name="Yang R."/>
            <person name="Briner A.E."/>
            <person name="Felis G.E."/>
            <person name="de Vos W.M."/>
            <person name="Barrangou R."/>
            <person name="Klaenhammer T.R."/>
            <person name="Caufield P.W."/>
            <person name="Cui Y."/>
            <person name="Zhang H."/>
            <person name="O'Toole P.W."/>
        </authorList>
    </citation>
    <scope>NUCLEOTIDE SEQUENCE [LARGE SCALE GENOMIC DNA]</scope>
    <source>
        <strain evidence="1 2">DSM 20444</strain>
    </source>
</reference>
<organism evidence="1 2">
    <name type="scientific">Liquorilactobacillus mali KCTC 3596 = DSM 20444</name>
    <dbReference type="NCBI Taxonomy" id="1046596"/>
    <lineage>
        <taxon>Bacteria</taxon>
        <taxon>Bacillati</taxon>
        <taxon>Bacillota</taxon>
        <taxon>Bacilli</taxon>
        <taxon>Lactobacillales</taxon>
        <taxon>Lactobacillaceae</taxon>
        <taxon>Liquorilactobacillus</taxon>
    </lineage>
</organism>
<dbReference type="AlphaFoldDB" id="J0L6E5"/>
<dbReference type="PATRIC" id="fig|1046596.6.peg.1826"/>
<keyword evidence="2" id="KW-1185">Reference proteome</keyword>
<dbReference type="InterPro" id="IPR006448">
    <property type="entry name" value="Phage_term_ssu_P27"/>
</dbReference>
<gene>
    <name evidence="1" type="ORF">FD00_GL001736</name>
</gene>
<dbReference type="RefSeq" id="WP_003688651.1">
    <property type="nucleotide sequence ID" value="NZ_AKKT01000064.1"/>
</dbReference>
<proteinExistence type="predicted"/>
<dbReference type="EMBL" id="AYYH01000046">
    <property type="protein sequence ID" value="KRN08820.1"/>
    <property type="molecule type" value="Genomic_DNA"/>
</dbReference>
<protein>
    <submittedName>
        <fullName evidence="1">Terminase small subunit</fullName>
    </submittedName>
</protein>
<accession>J0L6E5</accession>
<evidence type="ECO:0000313" key="1">
    <source>
        <dbReference type="EMBL" id="KRN08820.1"/>
    </source>
</evidence>
<evidence type="ECO:0000313" key="2">
    <source>
        <dbReference type="Proteomes" id="UP000050898"/>
    </source>
</evidence>